<gene>
    <name evidence="1" type="ORF">BaRGS_00016675</name>
</gene>
<dbReference type="AlphaFoldDB" id="A0ABD0KXK0"/>
<dbReference type="EMBL" id="JACVVK020000107">
    <property type="protein sequence ID" value="KAK7492011.1"/>
    <property type="molecule type" value="Genomic_DNA"/>
</dbReference>
<accession>A0ABD0KXK0</accession>
<dbReference type="Proteomes" id="UP001519460">
    <property type="component" value="Unassembled WGS sequence"/>
</dbReference>
<comment type="caution">
    <text evidence="1">The sequence shown here is derived from an EMBL/GenBank/DDBJ whole genome shotgun (WGS) entry which is preliminary data.</text>
</comment>
<protein>
    <submittedName>
        <fullName evidence="1">Uncharacterized protein</fullName>
    </submittedName>
</protein>
<evidence type="ECO:0000313" key="2">
    <source>
        <dbReference type="Proteomes" id="UP001519460"/>
    </source>
</evidence>
<reference evidence="1 2" key="1">
    <citation type="journal article" date="2023" name="Sci. Data">
        <title>Genome assembly of the Korean intertidal mud-creeper Batillaria attramentaria.</title>
        <authorList>
            <person name="Patra A.K."/>
            <person name="Ho P.T."/>
            <person name="Jun S."/>
            <person name="Lee S.J."/>
            <person name="Kim Y."/>
            <person name="Won Y.J."/>
        </authorList>
    </citation>
    <scope>NUCLEOTIDE SEQUENCE [LARGE SCALE GENOMIC DNA]</scope>
    <source>
        <strain evidence="1">Wonlab-2016</strain>
    </source>
</reference>
<evidence type="ECO:0000313" key="1">
    <source>
        <dbReference type="EMBL" id="KAK7492011.1"/>
    </source>
</evidence>
<proteinExistence type="predicted"/>
<name>A0ABD0KXK0_9CAEN</name>
<sequence length="127" mass="14362">METGGIVFLSTNYKPIFPQPCWCSAVRSACSMKRAREWRVINHLIDRRQMQHIGHAPVTPERCARVMWRIGEDNACSGTPSVQLHNTAINSATFIVRGDIVYRLGKDSLNSKYPVQCKGLSNDEEEL</sequence>
<organism evidence="1 2">
    <name type="scientific">Batillaria attramentaria</name>
    <dbReference type="NCBI Taxonomy" id="370345"/>
    <lineage>
        <taxon>Eukaryota</taxon>
        <taxon>Metazoa</taxon>
        <taxon>Spiralia</taxon>
        <taxon>Lophotrochozoa</taxon>
        <taxon>Mollusca</taxon>
        <taxon>Gastropoda</taxon>
        <taxon>Caenogastropoda</taxon>
        <taxon>Sorbeoconcha</taxon>
        <taxon>Cerithioidea</taxon>
        <taxon>Batillariidae</taxon>
        <taxon>Batillaria</taxon>
    </lineage>
</organism>
<keyword evidence="2" id="KW-1185">Reference proteome</keyword>